<keyword evidence="7" id="KW-1185">Reference proteome</keyword>
<evidence type="ECO:0000259" key="5">
    <source>
        <dbReference type="PROSITE" id="PS51715"/>
    </source>
</evidence>
<evidence type="ECO:0000256" key="1">
    <source>
        <dbReference type="ARBA" id="ARBA00022741"/>
    </source>
</evidence>
<keyword evidence="1" id="KW-0547">Nucleotide-binding</keyword>
<reference evidence="6" key="1">
    <citation type="submission" date="2023-07" db="EMBL/GenBank/DDBJ databases">
        <authorList>
            <person name="Stuckert A."/>
        </authorList>
    </citation>
    <scope>NUCLEOTIDE SEQUENCE</scope>
</reference>
<dbReference type="PANTHER" id="PTHR10751">
    <property type="entry name" value="GUANYLATE BINDING PROTEIN"/>
    <property type="match status" value="1"/>
</dbReference>
<gene>
    <name evidence="6" type="ORF">RIMI_LOCUS14299937</name>
</gene>
<dbReference type="Pfam" id="PF02841">
    <property type="entry name" value="GBP_C"/>
    <property type="match status" value="1"/>
</dbReference>
<dbReference type="EMBL" id="CAUEEQ010036654">
    <property type="protein sequence ID" value="CAJ0953401.1"/>
    <property type="molecule type" value="Genomic_DNA"/>
</dbReference>
<sequence length="375" mass="42659">MNKLAGHNNGFSLGSTIQSMTKGIWMWCVPHPAKRDHTLVLLDTEGLGDVEKGNSQNDSWIFALTVLLSSTLVFNSVGTIDQQAMDQLQYPFRDLNGKSTVLEVSELTEKIKVKASEQQSEFHDDSGEFKRFFPSFVWCVRDFNLKLELNGMNITEDEYLKNALKLKTGMSVAVRNYNLPRECILHYFHSHKCFVFDRPASKIDLQNLDNVAESQLDHAFVQQTKRFCQFIYEKSPVKSLSGGYTMTGRSLGDVAVSYVESIRSGSIPSMENAVLALAKIENSRAVHEALSKYDELMSQHVSKFPTETQDELLNLDKECHAEALSDFMKLSFKDENHEYQYKLIDELVIKKAIYQQQNEQASEIKSKNLAARAKR</sequence>
<keyword evidence="2" id="KW-0378">Hydrolase</keyword>
<dbReference type="SUPFAM" id="SSF52540">
    <property type="entry name" value="P-loop containing nucleoside triphosphate hydrolases"/>
    <property type="match status" value="1"/>
</dbReference>
<dbReference type="Gene3D" id="1.20.1000.10">
    <property type="entry name" value="Guanylate-binding protein, C-terminal domain"/>
    <property type="match status" value="1"/>
</dbReference>
<dbReference type="SUPFAM" id="SSF48340">
    <property type="entry name" value="Interferon-induced guanylate-binding protein 1 (GBP1), C-terminal domain"/>
    <property type="match status" value="1"/>
</dbReference>
<keyword evidence="3" id="KW-0342">GTP-binding</keyword>
<protein>
    <recommendedName>
        <fullName evidence="5">GB1/RHD3-type G domain-containing protein</fullName>
    </recommendedName>
</protein>
<evidence type="ECO:0000256" key="2">
    <source>
        <dbReference type="ARBA" id="ARBA00022801"/>
    </source>
</evidence>
<evidence type="ECO:0000313" key="6">
    <source>
        <dbReference type="EMBL" id="CAJ0953401.1"/>
    </source>
</evidence>
<dbReference type="PROSITE" id="PS51715">
    <property type="entry name" value="G_GB1_RHD3"/>
    <property type="match status" value="1"/>
</dbReference>
<evidence type="ECO:0000256" key="3">
    <source>
        <dbReference type="ARBA" id="ARBA00023134"/>
    </source>
</evidence>
<organism evidence="6 7">
    <name type="scientific">Ranitomeya imitator</name>
    <name type="common">mimic poison frog</name>
    <dbReference type="NCBI Taxonomy" id="111125"/>
    <lineage>
        <taxon>Eukaryota</taxon>
        <taxon>Metazoa</taxon>
        <taxon>Chordata</taxon>
        <taxon>Craniata</taxon>
        <taxon>Vertebrata</taxon>
        <taxon>Euteleostomi</taxon>
        <taxon>Amphibia</taxon>
        <taxon>Batrachia</taxon>
        <taxon>Anura</taxon>
        <taxon>Neobatrachia</taxon>
        <taxon>Hyloidea</taxon>
        <taxon>Dendrobatidae</taxon>
        <taxon>Dendrobatinae</taxon>
        <taxon>Ranitomeya</taxon>
    </lineage>
</organism>
<dbReference type="InterPro" id="IPR015894">
    <property type="entry name" value="Guanylate-bd_N"/>
</dbReference>
<dbReference type="InterPro" id="IPR036543">
    <property type="entry name" value="Guanylate-bd_C_sf"/>
</dbReference>
<comment type="caution">
    <text evidence="6">The sequence shown here is derived from an EMBL/GenBank/DDBJ whole genome shotgun (WGS) entry which is preliminary data.</text>
</comment>
<dbReference type="InterPro" id="IPR003191">
    <property type="entry name" value="Guanylate-bd/ATL_C"/>
</dbReference>
<dbReference type="Proteomes" id="UP001176940">
    <property type="component" value="Unassembled WGS sequence"/>
</dbReference>
<feature type="domain" description="GB1/RHD3-type G" evidence="5">
    <location>
        <begin position="1"/>
        <end position="236"/>
    </location>
</feature>
<proteinExistence type="inferred from homology"/>
<evidence type="ECO:0000256" key="4">
    <source>
        <dbReference type="PROSITE-ProRule" id="PRU01052"/>
    </source>
</evidence>
<dbReference type="InterPro" id="IPR030386">
    <property type="entry name" value="G_GB1_RHD3_dom"/>
</dbReference>
<evidence type="ECO:0000313" key="7">
    <source>
        <dbReference type="Proteomes" id="UP001176940"/>
    </source>
</evidence>
<dbReference type="Pfam" id="PF02263">
    <property type="entry name" value="GBP"/>
    <property type="match status" value="1"/>
</dbReference>
<dbReference type="Gene3D" id="3.40.50.300">
    <property type="entry name" value="P-loop containing nucleotide triphosphate hydrolases"/>
    <property type="match status" value="1"/>
</dbReference>
<dbReference type="InterPro" id="IPR027417">
    <property type="entry name" value="P-loop_NTPase"/>
</dbReference>
<dbReference type="CDD" id="cd01851">
    <property type="entry name" value="GBP"/>
    <property type="match status" value="1"/>
</dbReference>
<comment type="similarity">
    <text evidence="4">Belongs to the TRAFAC class dynamin-like GTPase superfamily. GB1/RHD3 GTPase family.</text>
</comment>
<name>A0ABN9M1A2_9NEOB</name>
<accession>A0ABN9M1A2</accession>